<keyword evidence="2" id="KW-1185">Reference proteome</keyword>
<evidence type="ECO:0000313" key="2">
    <source>
        <dbReference type="Proteomes" id="UP001595833"/>
    </source>
</evidence>
<evidence type="ECO:0000313" key="1">
    <source>
        <dbReference type="EMBL" id="MFC5057228.1"/>
    </source>
</evidence>
<dbReference type="Proteomes" id="UP001595833">
    <property type="component" value="Unassembled WGS sequence"/>
</dbReference>
<accession>A0ABV9Y6P0</accession>
<reference evidence="2" key="1">
    <citation type="journal article" date="2019" name="Int. J. Syst. Evol. Microbiol.">
        <title>The Global Catalogue of Microorganisms (GCM) 10K type strain sequencing project: providing services to taxonomists for standard genome sequencing and annotation.</title>
        <authorList>
            <consortium name="The Broad Institute Genomics Platform"/>
            <consortium name="The Broad Institute Genome Sequencing Center for Infectious Disease"/>
            <person name="Wu L."/>
            <person name="Ma J."/>
        </authorList>
    </citation>
    <scope>NUCLEOTIDE SEQUENCE [LARGE SCALE GENOMIC DNA]</scope>
    <source>
        <strain evidence="2">KCTC 12848</strain>
    </source>
</reference>
<name>A0ABV9Y6P0_9PSEU</name>
<organism evidence="1 2">
    <name type="scientific">Saccharothrix xinjiangensis</name>
    <dbReference type="NCBI Taxonomy" id="204798"/>
    <lineage>
        <taxon>Bacteria</taxon>
        <taxon>Bacillati</taxon>
        <taxon>Actinomycetota</taxon>
        <taxon>Actinomycetes</taxon>
        <taxon>Pseudonocardiales</taxon>
        <taxon>Pseudonocardiaceae</taxon>
        <taxon>Saccharothrix</taxon>
    </lineage>
</organism>
<sequence>MPVRERGQDRAGGDVLARTGTGRVRQVLSDAMAHLCSTALRAAVLLDVVEHLVDGPRDAADRPGRSGRTARCRTGCCGSWPAAGSSGRTRTAGST</sequence>
<comment type="caution">
    <text evidence="1">The sequence shown here is derived from an EMBL/GenBank/DDBJ whole genome shotgun (WGS) entry which is preliminary data.</text>
</comment>
<dbReference type="RefSeq" id="WP_344037238.1">
    <property type="nucleotide sequence ID" value="NZ_BAAAKE010000006.1"/>
</dbReference>
<gene>
    <name evidence="1" type="ORF">ACFPFM_26220</name>
</gene>
<protein>
    <submittedName>
        <fullName evidence="1">Uncharacterized protein</fullName>
    </submittedName>
</protein>
<proteinExistence type="predicted"/>
<dbReference type="EMBL" id="JBHSJB010000027">
    <property type="protein sequence ID" value="MFC5057228.1"/>
    <property type="molecule type" value="Genomic_DNA"/>
</dbReference>